<feature type="transmembrane region" description="Helical" evidence="2">
    <location>
        <begin position="86"/>
        <end position="104"/>
    </location>
</feature>
<sequence>MGCFGDRHRDDDLIHVKAEQKWDYITLTDFRSTSCFTFLSYCILYLTIIKSFAVYGVDTFTAVNLLAFSRWASQIKPKIPFGISKWIFSGCIILSFVLLAYRWIRAIRVIKSGGVAQSYLDPIAVRVQSTRMGSEGQGFRRFLVFAELTKSKKGADYVALFTYFNFESWLRVIFAEGPRQAINGFTLYSVMELRLIPIGENAPSDGTPAVVQFFNNVEALAEKDKLQASILFAMLFTFVIWVLSILSLALSLIMYLLFLWHHIPSEDGSLTAYCRRKINTRLERIVKRKVDRALAKGLALQDRKRTDLETGVESIKQQPTLPTFDYASSNLSSVPPMPGLSRQTTATTLPPYSRAAPSGSGGQFGMDRQPTLPDTKWENPPLPTSTPGPGTRTSDDTASLVNNAGGFGYIAPPSEALSSPTERYGTPFSASMSDVSLPGGRARRTPAPSIAPSVDPYGRAPPSLPAPRLPTPRMQSPAPREGYSFARPPPPAATVPERSVTAPIPSVTPSPSSYRNFTRPWPAPTQVSGQSSMSQYSNALPSPRRVGTAPPSQDSLPYNPGPRF</sequence>
<name>A0A0J6I209_COCPO</name>
<keyword evidence="2" id="KW-1133">Transmembrane helix</keyword>
<evidence type="ECO:0000313" key="4">
    <source>
        <dbReference type="Proteomes" id="UP000054567"/>
    </source>
</evidence>
<feature type="transmembrane region" description="Helical" evidence="2">
    <location>
        <begin position="38"/>
        <end position="57"/>
    </location>
</feature>
<evidence type="ECO:0000313" key="3">
    <source>
        <dbReference type="EMBL" id="KMM65342.1"/>
    </source>
</evidence>
<keyword evidence="2" id="KW-0472">Membrane</keyword>
<proteinExistence type="predicted"/>
<dbReference type="PANTHER" id="PTHR36424">
    <property type="entry name" value="PHEROMONE-REGULATED MEMBRANE PROTEIN 6"/>
    <property type="match status" value="1"/>
</dbReference>
<dbReference type="GO" id="GO:0005886">
    <property type="term" value="C:plasma membrane"/>
    <property type="evidence" value="ECO:0007669"/>
    <property type="project" value="InterPro"/>
</dbReference>
<reference evidence="4" key="2">
    <citation type="journal article" date="2009" name="Genome Res.">
        <title>Comparative genomic analyses of the human fungal pathogens Coccidioides and their relatives.</title>
        <authorList>
            <person name="Sharpton T.J."/>
            <person name="Stajich J.E."/>
            <person name="Rounsley S.D."/>
            <person name="Gardner M.J."/>
            <person name="Wortman J.R."/>
            <person name="Jordar V.S."/>
            <person name="Maiti R."/>
            <person name="Kodira C.D."/>
            <person name="Neafsey D.E."/>
            <person name="Zeng Q."/>
            <person name="Hung C.-Y."/>
            <person name="McMahan C."/>
            <person name="Muszewska A."/>
            <person name="Grynberg M."/>
            <person name="Mandel M.A."/>
            <person name="Kellner E.M."/>
            <person name="Barker B.M."/>
            <person name="Galgiani J.N."/>
            <person name="Orbach M.J."/>
            <person name="Kirkland T.N."/>
            <person name="Cole G.T."/>
            <person name="Henn M.R."/>
            <person name="Birren B.W."/>
            <person name="Taylor J.W."/>
        </authorList>
    </citation>
    <scope>NUCLEOTIDE SEQUENCE [LARGE SCALE GENOMIC DNA]</scope>
    <source>
        <strain evidence="4">RMSCC 3488</strain>
    </source>
</reference>
<protein>
    <submittedName>
        <fullName evidence="3">Pheromone-regulated membrane protein 6</fullName>
    </submittedName>
</protein>
<dbReference type="OrthoDB" id="2128042at2759"/>
<feature type="compositionally biased region" description="Polar residues" evidence="1">
    <location>
        <begin position="525"/>
        <end position="540"/>
    </location>
</feature>
<feature type="compositionally biased region" description="Polar residues" evidence="1">
    <location>
        <begin position="341"/>
        <end position="350"/>
    </location>
</feature>
<feature type="compositionally biased region" description="Polar residues" evidence="1">
    <location>
        <begin position="507"/>
        <end position="516"/>
    </location>
</feature>
<accession>A0A0J6I209</accession>
<dbReference type="Pfam" id="PF16944">
    <property type="entry name" value="KCH"/>
    <property type="match status" value="1"/>
</dbReference>
<evidence type="ECO:0000256" key="1">
    <source>
        <dbReference type="SAM" id="MobiDB-lite"/>
    </source>
</evidence>
<keyword evidence="2" id="KW-0812">Transmembrane</keyword>
<dbReference type="InterPro" id="IPR031606">
    <property type="entry name" value="Kch1/2"/>
</dbReference>
<reference evidence="4" key="3">
    <citation type="journal article" date="2010" name="Genome Res.">
        <title>Population genomic sequencing of Coccidioides fungi reveals recent hybridization and transposon control.</title>
        <authorList>
            <person name="Neafsey D.E."/>
            <person name="Barker B.M."/>
            <person name="Sharpton T.J."/>
            <person name="Stajich J.E."/>
            <person name="Park D.J."/>
            <person name="Whiston E."/>
            <person name="Hung C.-Y."/>
            <person name="McMahan C."/>
            <person name="White J."/>
            <person name="Sykes S."/>
            <person name="Heiman D."/>
            <person name="Young S."/>
            <person name="Zeng Q."/>
            <person name="Abouelleil A."/>
            <person name="Aftuck L."/>
            <person name="Bessette D."/>
            <person name="Brown A."/>
            <person name="FitzGerald M."/>
            <person name="Lui A."/>
            <person name="Macdonald J.P."/>
            <person name="Priest M."/>
            <person name="Orbach M.J."/>
            <person name="Galgiani J.N."/>
            <person name="Kirkland T.N."/>
            <person name="Cole G.T."/>
            <person name="Birren B.W."/>
            <person name="Henn M.R."/>
            <person name="Taylor J.W."/>
            <person name="Rounsley S.D."/>
        </authorList>
    </citation>
    <scope>NUCLEOTIDE SEQUENCE [LARGE SCALE GENOMIC DNA]</scope>
    <source>
        <strain evidence="4">RMSCC 3488</strain>
    </source>
</reference>
<dbReference type="AlphaFoldDB" id="A0A0J6I209"/>
<dbReference type="GO" id="GO:0015079">
    <property type="term" value="F:potassium ion transmembrane transporter activity"/>
    <property type="evidence" value="ECO:0007669"/>
    <property type="project" value="InterPro"/>
</dbReference>
<organism evidence="3 4">
    <name type="scientific">Coccidioides posadasii RMSCC 3488</name>
    <dbReference type="NCBI Taxonomy" id="454284"/>
    <lineage>
        <taxon>Eukaryota</taxon>
        <taxon>Fungi</taxon>
        <taxon>Dikarya</taxon>
        <taxon>Ascomycota</taxon>
        <taxon>Pezizomycotina</taxon>
        <taxon>Eurotiomycetes</taxon>
        <taxon>Eurotiomycetidae</taxon>
        <taxon>Onygenales</taxon>
        <taxon>Onygenaceae</taxon>
        <taxon>Coccidioides</taxon>
    </lineage>
</organism>
<reference evidence="3 4" key="1">
    <citation type="submission" date="2007-06" db="EMBL/GenBank/DDBJ databases">
        <title>The Genome Sequence of Coccidioides posadasii RMSCC_3488.</title>
        <authorList>
            <consortium name="Coccidioides Genome Resources Consortium"/>
            <consortium name="The Broad Institute Genome Sequencing Platform"/>
            <person name="Henn M.R."/>
            <person name="Sykes S."/>
            <person name="Young S."/>
            <person name="Jaffe D."/>
            <person name="Berlin A."/>
            <person name="Alvarez P."/>
            <person name="Butler J."/>
            <person name="Gnerre S."/>
            <person name="Grabherr M."/>
            <person name="Mauceli E."/>
            <person name="Brockman W."/>
            <person name="Kodira C."/>
            <person name="Alvarado L."/>
            <person name="Zeng Q."/>
            <person name="Crawford M."/>
            <person name="Antoine C."/>
            <person name="Devon K."/>
            <person name="Galgiani J."/>
            <person name="Orsborn K."/>
            <person name="Lewis M.L."/>
            <person name="Nusbaum C."/>
            <person name="Galagan J."/>
            <person name="Birren B."/>
        </authorList>
    </citation>
    <scope>NUCLEOTIDE SEQUENCE [LARGE SCALE GENOMIC DNA]</scope>
    <source>
        <strain evidence="3 4">RMSCC 3488</strain>
    </source>
</reference>
<dbReference type="PANTHER" id="PTHR36424:SF1">
    <property type="entry name" value="LOW AFFINITY K(+) TRANSPORTER 1-RELATED"/>
    <property type="match status" value="1"/>
</dbReference>
<gene>
    <name evidence="3" type="ORF">CPAG_01693</name>
</gene>
<feature type="transmembrane region" description="Helical" evidence="2">
    <location>
        <begin position="230"/>
        <end position="260"/>
    </location>
</feature>
<evidence type="ECO:0000256" key="2">
    <source>
        <dbReference type="SAM" id="Phobius"/>
    </source>
</evidence>
<dbReference type="VEuPathDB" id="FungiDB:CPAG_01693"/>
<feature type="region of interest" description="Disordered" evidence="1">
    <location>
        <begin position="326"/>
        <end position="564"/>
    </location>
</feature>
<dbReference type="Proteomes" id="UP000054567">
    <property type="component" value="Unassembled WGS sequence"/>
</dbReference>
<dbReference type="EMBL" id="DS268109">
    <property type="protein sequence ID" value="KMM65342.1"/>
    <property type="molecule type" value="Genomic_DNA"/>
</dbReference>